<evidence type="ECO:0000313" key="2">
    <source>
        <dbReference type="Proteomes" id="UP001139994"/>
    </source>
</evidence>
<accession>A0ABT2V682</accession>
<dbReference type="RefSeq" id="WP_156329609.1">
    <property type="nucleotide sequence ID" value="NZ_JAOSLA010000003.1"/>
</dbReference>
<name>A0ABT2V682_9PSED</name>
<comment type="caution">
    <text evidence="1">The sequence shown here is derived from an EMBL/GenBank/DDBJ whole genome shotgun (WGS) entry which is preliminary data.</text>
</comment>
<reference evidence="1" key="2">
    <citation type="submission" date="2022-09" db="EMBL/GenBank/DDBJ databases">
        <authorList>
            <person name="Cesa-Luna C."/>
            <person name="Girard L."/>
            <person name="Lood C."/>
            <person name="Hofte M."/>
            <person name="De Mot R."/>
        </authorList>
    </citation>
    <scope>NUCLEOTIDE SEQUENCE</scope>
    <source>
        <strain evidence="1">COR51</strain>
    </source>
</reference>
<keyword evidence="2" id="KW-1185">Reference proteome</keyword>
<dbReference type="EMBL" id="JAOSLA010000003">
    <property type="protein sequence ID" value="MCU7237206.1"/>
    <property type="molecule type" value="Genomic_DNA"/>
</dbReference>
<organism evidence="1 2">
    <name type="scientific">Pseudomonas peradeniyensis</name>
    <dbReference type="NCBI Taxonomy" id="2745488"/>
    <lineage>
        <taxon>Bacteria</taxon>
        <taxon>Pseudomonadati</taxon>
        <taxon>Pseudomonadota</taxon>
        <taxon>Gammaproteobacteria</taxon>
        <taxon>Pseudomonadales</taxon>
        <taxon>Pseudomonadaceae</taxon>
        <taxon>Pseudomonas</taxon>
    </lineage>
</organism>
<proteinExistence type="predicted"/>
<reference evidence="1" key="1">
    <citation type="journal article" date="2022" name="Microbiol. Spectr.">
        <title>An Nuclear Magnetic Resonance Fingerprint Matching Approach for the Identification and Structural Re-Evaluation of Pseudomonas Lipopeptides.</title>
        <authorList>
            <person name="De Roo V."/>
            <person name="Verleysen Y."/>
            <person name="Kovacs B."/>
            <person name="De Vleeschouwer M."/>
            <person name="Muangkaew P."/>
            <person name="Girard L."/>
            <person name="Hofte M."/>
            <person name="De Mot R."/>
            <person name="Madder A."/>
            <person name="Geudens N."/>
            <person name="Martins J.C."/>
        </authorList>
    </citation>
    <scope>NUCLEOTIDE SEQUENCE</scope>
    <source>
        <strain evidence="1">COR51</strain>
    </source>
</reference>
<sequence length="58" mass="6179">MNVDKTGVLGFEIRAAQNHPYYDASGTDMFASAMQEGKGDEGKGGRFIFPTLNLVPGA</sequence>
<dbReference type="Proteomes" id="UP001139994">
    <property type="component" value="Unassembled WGS sequence"/>
</dbReference>
<evidence type="ECO:0000313" key="1">
    <source>
        <dbReference type="EMBL" id="MCU7237206.1"/>
    </source>
</evidence>
<protein>
    <submittedName>
        <fullName evidence="1">Uncharacterized protein</fullName>
    </submittedName>
</protein>
<reference evidence="1" key="3">
    <citation type="journal article" date="2023" name="mSystems">
        <title>Charting the Lipopeptidome of Nonpathogenic Pseudomonas.</title>
        <authorList>
            <person name="Cesa-Luna C."/>
            <person name="Geudens N."/>
            <person name="Girard L."/>
            <person name="De Roo V."/>
            <person name="Maklad H.R."/>
            <person name="Martins J.C."/>
            <person name="Hofte M."/>
            <person name="De Mot R."/>
        </authorList>
    </citation>
    <scope>NUCLEOTIDE SEQUENCE</scope>
    <source>
        <strain evidence="1">COR51</strain>
    </source>
</reference>
<gene>
    <name evidence="1" type="ORF">OC929_04015</name>
</gene>